<dbReference type="Pfam" id="PF13188">
    <property type="entry name" value="PAS_8"/>
    <property type="match status" value="1"/>
</dbReference>
<dbReference type="SUPFAM" id="SSF58104">
    <property type="entry name" value="Methyl-accepting chemotaxis protein (MCP) signaling domain"/>
    <property type="match status" value="1"/>
</dbReference>
<dbReference type="Proteomes" id="UP000519897">
    <property type="component" value="Unassembled WGS sequence"/>
</dbReference>
<feature type="domain" description="HAMP" evidence="8">
    <location>
        <begin position="244"/>
        <end position="296"/>
    </location>
</feature>
<dbReference type="Gene3D" id="1.10.287.950">
    <property type="entry name" value="Methyl-accepting chemotaxis protein"/>
    <property type="match status" value="1"/>
</dbReference>
<dbReference type="RefSeq" id="WP_165134970.1">
    <property type="nucleotide sequence ID" value="NZ_CP049250.1"/>
</dbReference>
<comment type="subcellular location">
    <subcellularLocation>
        <location evidence="1">Membrane</location>
    </subcellularLocation>
</comment>
<dbReference type="PRINTS" id="PR00260">
    <property type="entry name" value="CHEMTRNSDUCR"/>
</dbReference>
<comment type="caution">
    <text evidence="9">The sequence shown here is derived from an EMBL/GenBank/DDBJ whole genome shotgun (WGS) entry which is preliminary data.</text>
</comment>
<dbReference type="Gene3D" id="3.30.450.20">
    <property type="entry name" value="PAS domain"/>
    <property type="match status" value="2"/>
</dbReference>
<evidence type="ECO:0000256" key="2">
    <source>
        <dbReference type="ARBA" id="ARBA00022500"/>
    </source>
</evidence>
<keyword evidence="10" id="KW-1185">Reference proteome</keyword>
<feature type="domain" description="PAC" evidence="7">
    <location>
        <begin position="201"/>
        <end position="255"/>
    </location>
</feature>
<dbReference type="CDD" id="cd11386">
    <property type="entry name" value="MCP_signal"/>
    <property type="match status" value="1"/>
</dbReference>
<dbReference type="PROSITE" id="PS50113">
    <property type="entry name" value="PAC"/>
    <property type="match status" value="1"/>
</dbReference>
<dbReference type="InterPro" id="IPR035965">
    <property type="entry name" value="PAS-like_dom_sf"/>
</dbReference>
<comment type="similarity">
    <text evidence="3">Belongs to the methyl-accepting chemotaxis (MCP) protein family.</text>
</comment>
<dbReference type="EMBL" id="JACIEC010000002">
    <property type="protein sequence ID" value="MBB4143783.1"/>
    <property type="molecule type" value="Genomic_DNA"/>
</dbReference>
<dbReference type="CDD" id="cd00130">
    <property type="entry name" value="PAS"/>
    <property type="match status" value="1"/>
</dbReference>
<dbReference type="AlphaFoldDB" id="A0A7W6LI65"/>
<dbReference type="PROSITE" id="PS50885">
    <property type="entry name" value="HAMP"/>
    <property type="match status" value="1"/>
</dbReference>
<evidence type="ECO:0000256" key="1">
    <source>
        <dbReference type="ARBA" id="ARBA00004370"/>
    </source>
</evidence>
<keyword evidence="4" id="KW-0807">Transducer</keyword>
<dbReference type="SMART" id="SM00283">
    <property type="entry name" value="MA"/>
    <property type="match status" value="1"/>
</dbReference>
<evidence type="ECO:0000256" key="5">
    <source>
        <dbReference type="SAM" id="MobiDB-lite"/>
    </source>
</evidence>
<evidence type="ECO:0000313" key="10">
    <source>
        <dbReference type="Proteomes" id="UP000519897"/>
    </source>
</evidence>
<evidence type="ECO:0000259" key="7">
    <source>
        <dbReference type="PROSITE" id="PS50113"/>
    </source>
</evidence>
<organism evidence="9 10">
    <name type="scientific">Rhizobium rhizoryzae</name>
    <dbReference type="NCBI Taxonomy" id="451876"/>
    <lineage>
        <taxon>Bacteria</taxon>
        <taxon>Pseudomonadati</taxon>
        <taxon>Pseudomonadota</taxon>
        <taxon>Alphaproteobacteria</taxon>
        <taxon>Hyphomicrobiales</taxon>
        <taxon>Rhizobiaceae</taxon>
        <taxon>Rhizobium/Agrobacterium group</taxon>
        <taxon>Rhizobium</taxon>
    </lineage>
</organism>
<dbReference type="InterPro" id="IPR000700">
    <property type="entry name" value="PAS-assoc_C"/>
</dbReference>
<feature type="domain" description="Methyl-accepting transducer" evidence="6">
    <location>
        <begin position="301"/>
        <end position="530"/>
    </location>
</feature>
<dbReference type="GO" id="GO:0004888">
    <property type="term" value="F:transmembrane signaling receptor activity"/>
    <property type="evidence" value="ECO:0007669"/>
    <property type="project" value="InterPro"/>
</dbReference>
<dbReference type="SUPFAM" id="SSF55785">
    <property type="entry name" value="PYP-like sensor domain (PAS domain)"/>
    <property type="match status" value="1"/>
</dbReference>
<evidence type="ECO:0000256" key="4">
    <source>
        <dbReference type="PROSITE-ProRule" id="PRU00284"/>
    </source>
</evidence>
<evidence type="ECO:0000256" key="3">
    <source>
        <dbReference type="ARBA" id="ARBA00029447"/>
    </source>
</evidence>
<dbReference type="GO" id="GO:0007165">
    <property type="term" value="P:signal transduction"/>
    <property type="evidence" value="ECO:0007669"/>
    <property type="project" value="UniProtKB-KW"/>
</dbReference>
<gene>
    <name evidence="9" type="ORF">GGQ72_002335</name>
</gene>
<evidence type="ECO:0000259" key="8">
    <source>
        <dbReference type="PROSITE" id="PS50885"/>
    </source>
</evidence>
<evidence type="ECO:0000259" key="6">
    <source>
        <dbReference type="PROSITE" id="PS50111"/>
    </source>
</evidence>
<dbReference type="NCBIfam" id="TIGR00229">
    <property type="entry name" value="sensory_box"/>
    <property type="match status" value="1"/>
</dbReference>
<dbReference type="GO" id="GO:0016020">
    <property type="term" value="C:membrane"/>
    <property type="evidence" value="ECO:0007669"/>
    <property type="project" value="UniProtKB-SubCell"/>
</dbReference>
<dbReference type="FunFam" id="1.10.287.950:FF:000001">
    <property type="entry name" value="Methyl-accepting chemotaxis sensory transducer"/>
    <property type="match status" value="1"/>
</dbReference>
<name>A0A7W6LI65_9HYPH</name>
<dbReference type="Pfam" id="PF08447">
    <property type="entry name" value="PAS_3"/>
    <property type="match status" value="1"/>
</dbReference>
<dbReference type="InterPro" id="IPR004090">
    <property type="entry name" value="Chemotax_Me-accpt_rcpt"/>
</dbReference>
<protein>
    <submittedName>
        <fullName evidence="9">Methyl-accepting chemotaxis protein</fullName>
    </submittedName>
</protein>
<sequence length="608" mass="65668">MFPFASGTDSAKLAAIDMLTANVMIADAKLNIIYMNGAVRELLQEAESELKQELPRFDMRTLLGSNIDIFHKNPSHQRKMLAGLTKQHRATIHVGNRTFDLIVNPIKRGSTITGFVVEWANAQERIENTDFRKQLQAISRAQAVIEFTPTGDIMLANENFLKTAGYTLAEIKGKNHRMFLAQGQEGDAEYASLWAELNANRPVIGDIVRQGKNGQAIYLNASYNPITDESGKVVKVVKFATDVSGRVHAVRTIGSSLAKLADGDLSFRLDEAFSKDFETLRQNLNDAVSRLGETLSVVSRTAELIDGGSREISGSAQDLSKRTEQQAAALEETAAALDQITVNVRNASARTDEAREASETADKSAAHSGKIVSEAVGAMARIEQSSQQISNIIGVIDEIAFQTNLLALNAGVEAARAGEAGKGFAVVAQEVRELAQRSAQAAKEIKELIRNSTDEVNNGVKLVSETGEALKTIQENIIAVNEHMQSIASSAREQSTGLSEVNTAVNQMDQMTQQNAAMVEETTAASASLAQEAEQLRHLISGFVLPQAKQRPVQPATTRPPVQRPATNHAASHQAPAQPRAPASAPRRPAASATVGNTALKTDDWEEF</sequence>
<dbReference type="InterPro" id="IPR003660">
    <property type="entry name" value="HAMP_dom"/>
</dbReference>
<feature type="region of interest" description="Disordered" evidence="5">
    <location>
        <begin position="547"/>
        <end position="608"/>
    </location>
</feature>
<dbReference type="InterPro" id="IPR004089">
    <property type="entry name" value="MCPsignal_dom"/>
</dbReference>
<dbReference type="InterPro" id="IPR051310">
    <property type="entry name" value="MCP_chemotaxis"/>
</dbReference>
<dbReference type="Pfam" id="PF00015">
    <property type="entry name" value="MCPsignal"/>
    <property type="match status" value="1"/>
</dbReference>
<evidence type="ECO:0000313" key="9">
    <source>
        <dbReference type="EMBL" id="MBB4143783.1"/>
    </source>
</evidence>
<dbReference type="InterPro" id="IPR000014">
    <property type="entry name" value="PAS"/>
</dbReference>
<reference evidence="9 10" key="1">
    <citation type="submission" date="2020-08" db="EMBL/GenBank/DDBJ databases">
        <title>Genomic Encyclopedia of Type Strains, Phase IV (KMG-IV): sequencing the most valuable type-strain genomes for metagenomic binning, comparative biology and taxonomic classification.</title>
        <authorList>
            <person name="Goeker M."/>
        </authorList>
    </citation>
    <scope>NUCLEOTIDE SEQUENCE [LARGE SCALE GENOMIC DNA]</scope>
    <source>
        <strain evidence="9 10">DSM 29514</strain>
    </source>
</reference>
<feature type="compositionally biased region" description="Low complexity" evidence="5">
    <location>
        <begin position="569"/>
        <end position="593"/>
    </location>
</feature>
<dbReference type="PANTHER" id="PTHR43531:SF11">
    <property type="entry name" value="METHYL-ACCEPTING CHEMOTAXIS PROTEIN 3"/>
    <property type="match status" value="1"/>
</dbReference>
<dbReference type="PROSITE" id="PS50111">
    <property type="entry name" value="CHEMOTAXIS_TRANSDUC_2"/>
    <property type="match status" value="1"/>
</dbReference>
<accession>A0A7W6LI65</accession>
<proteinExistence type="inferred from homology"/>
<dbReference type="PANTHER" id="PTHR43531">
    <property type="entry name" value="PROTEIN ICFG"/>
    <property type="match status" value="1"/>
</dbReference>
<keyword evidence="2" id="KW-0145">Chemotaxis</keyword>
<dbReference type="GO" id="GO:0006935">
    <property type="term" value="P:chemotaxis"/>
    <property type="evidence" value="ECO:0007669"/>
    <property type="project" value="UniProtKB-KW"/>
</dbReference>
<dbReference type="InterPro" id="IPR013655">
    <property type="entry name" value="PAS_fold_3"/>
</dbReference>